<name>A0A6I8UXB0_DROPS</name>
<keyword evidence="2" id="KW-1185">Reference proteome</keyword>
<reference evidence="3" key="1">
    <citation type="submission" date="2025-08" db="UniProtKB">
        <authorList>
            <consortium name="RefSeq"/>
        </authorList>
    </citation>
    <scope>IDENTIFICATION</scope>
    <source>
        <strain evidence="3">MV-25-SWS-2005</strain>
        <tissue evidence="3">Whole body</tissue>
    </source>
</reference>
<evidence type="ECO:0000313" key="3">
    <source>
        <dbReference type="RefSeq" id="XP_002132589.3"/>
    </source>
</evidence>
<dbReference type="KEGG" id="dpo:6902853"/>
<feature type="coiled-coil region" evidence="1">
    <location>
        <begin position="363"/>
        <end position="451"/>
    </location>
</feature>
<dbReference type="Proteomes" id="UP000001819">
    <property type="component" value="Chromosome 4"/>
</dbReference>
<evidence type="ECO:0000256" key="1">
    <source>
        <dbReference type="SAM" id="Coils"/>
    </source>
</evidence>
<accession>A0A6I8UXB0</accession>
<dbReference type="InParanoid" id="A0A6I8UXB0"/>
<dbReference type="RefSeq" id="XP_002132589.3">
    <property type="nucleotide sequence ID" value="XM_002132553.3"/>
</dbReference>
<evidence type="ECO:0008006" key="4">
    <source>
        <dbReference type="Google" id="ProtNLM"/>
    </source>
</evidence>
<dbReference type="AlphaFoldDB" id="A0A6I8UXB0"/>
<dbReference type="ExpressionAtlas" id="A0A6I8UXB0">
    <property type="expression patterns" value="baseline"/>
</dbReference>
<gene>
    <name evidence="3" type="primary">LOC6902853</name>
</gene>
<proteinExistence type="predicted"/>
<organism evidence="2 3">
    <name type="scientific">Drosophila pseudoobscura pseudoobscura</name>
    <name type="common">Fruit fly</name>
    <dbReference type="NCBI Taxonomy" id="46245"/>
    <lineage>
        <taxon>Eukaryota</taxon>
        <taxon>Metazoa</taxon>
        <taxon>Ecdysozoa</taxon>
        <taxon>Arthropoda</taxon>
        <taxon>Hexapoda</taxon>
        <taxon>Insecta</taxon>
        <taxon>Pterygota</taxon>
        <taxon>Neoptera</taxon>
        <taxon>Endopterygota</taxon>
        <taxon>Diptera</taxon>
        <taxon>Brachycera</taxon>
        <taxon>Muscomorpha</taxon>
        <taxon>Ephydroidea</taxon>
        <taxon>Drosophilidae</taxon>
        <taxon>Drosophila</taxon>
        <taxon>Sophophora</taxon>
    </lineage>
</organism>
<evidence type="ECO:0000313" key="2">
    <source>
        <dbReference type="Proteomes" id="UP000001819"/>
    </source>
</evidence>
<protein>
    <recommendedName>
        <fullName evidence="4">Dynein regulatory complex protein 9</fullName>
    </recommendedName>
</protein>
<sequence length="461" mass="54892">MKVNTIGEQDTQMQDERTLDLDDEEQAAERCAGGVEYPLDGGVEMESVYNIKFPLPEQTDPELCRDEFLKNVLEQYKTKVEKKTRSQRSRELTFIGLDGPEKTLEALAIKEMIRRSRMSSRGTTVVSIIQRRTTRLYEITLECQKASVDFMLPRLRKQLGLFSNPWPGEINNMPNKLFHWSVDHFMQRLHINQLYLDVIQRERTKSDLDCVKFRTDLHEIISLLQEVRDDFIEGRDICEYSMKLIHAAKYTTNPKWVHNFNMARQLQEELKYNSFTNRGSKNYRRSTDNRQSGMKIDFEHQQAVGPIDLRYRINWMHSCSDQVLMRLQAREELLQTELTEIRTHMKQDSMVHNNSEFVYAYLIDSFKNKIKDWEEKLETDMEKAELMCNQTSNKLQKVKDDLVFYRDQQEMFKRRIIEVRAQIEQEERDRIEEAEMRATALSLKLLNKKNKRRGKDKKKKF</sequence>
<keyword evidence="1" id="KW-0175">Coiled coil</keyword>